<dbReference type="Pfam" id="PF24883">
    <property type="entry name" value="NPHP3_N"/>
    <property type="match status" value="1"/>
</dbReference>
<reference evidence="4" key="1">
    <citation type="submission" date="2022-07" db="EMBL/GenBank/DDBJ databases">
        <title>Genome Sequence of Leucocoprinus birnbaumii.</title>
        <authorList>
            <person name="Buettner E."/>
        </authorList>
    </citation>
    <scope>NUCLEOTIDE SEQUENCE</scope>
    <source>
        <strain evidence="4">VT141</strain>
    </source>
</reference>
<dbReference type="GO" id="GO:0005829">
    <property type="term" value="C:cytosol"/>
    <property type="evidence" value="ECO:0007669"/>
    <property type="project" value="TreeGrafter"/>
</dbReference>
<dbReference type="PANTHER" id="PTHR14614:SF109">
    <property type="entry name" value="RIBOSOMAL LYSINE N-METHYLTRANSFERASE 5"/>
    <property type="match status" value="1"/>
</dbReference>
<evidence type="ECO:0000313" key="4">
    <source>
        <dbReference type="EMBL" id="KAJ3553070.1"/>
    </source>
</evidence>
<feature type="region of interest" description="Disordered" evidence="2">
    <location>
        <begin position="405"/>
        <end position="426"/>
    </location>
</feature>
<evidence type="ECO:0000259" key="3">
    <source>
        <dbReference type="PROSITE" id="PS50837"/>
    </source>
</evidence>
<dbReference type="EMBL" id="JANIEX010001964">
    <property type="protein sequence ID" value="KAJ3553070.1"/>
    <property type="molecule type" value="Genomic_DNA"/>
</dbReference>
<name>A0AAD5YMS1_9AGAR</name>
<dbReference type="InterPro" id="IPR007111">
    <property type="entry name" value="NACHT_NTPase"/>
</dbReference>
<sequence>MNSPLIINAVSVPVGSDRVVDADEEVFVLYSELQAKVRQADTGQTFRGLGHVDSRKDTLALAIELEGGEIPNDTPKSDEKKRTRHKNRTRARRIADKTVEVNVAQDTTALRSRKGDTGSVIWHASLDFARLILQQAHLRIAGSLFDFEKLKEQHIFELGAGTGVLSLLLSPLCRQYTATDIPELVPLIRKNIDLNFPQVSASSSPSNICARALDWVELKSTPQHRRQACFPVEDVIDLLLVVDCIYHPSILPALTETIDYLALPDHTAILVVSELRSEQVIREFLESWLALPNWTIYRIEQGYLSGPYVVIPSQDMGRFKRMLRRVLPCLFPVHDPSINSGSDSLSKDEFVKDILPAQSQSSRRPTSNTASTTDSEVRSSPVTAFSAPSAALSVDVLGVQNLLEKRPHSKARPSPFIRPDKELPPIPSMPPPGTVHENIGFDTFGLVPPSQGLGFFQNASNFSVNQPVMIEHLGRLEIHQSSDSNVFALMRNEHVLIGAEYDSSDRDDPPRCYPDTRTRFLDDLQTRIYSGTRIIWLYGPAGAGKSTIMQTLAETIAASLACSTLFFSRLHKRQDCKKIFTTIAYNFACVNAEYRRFLKDRLTSDPGFLAKSLEEQFKRLFILPFLNNRAAPHAKPWVIMIDGLDECSSEPDQCRVLDFIRKSILHHSASTPFVWIISSRMEAHLVGPFSLIESSIQEFWRIEVAIGTQEASKSAEIFFRAEFAQIRQHHAGMLPRSWPSEAELVKLAVASWGLYIFSKTLSGYIAEEDPQNRLERIQLLIKQSGNSTASKAAQTEGDNPFRLLDILYAMIMSDIPAKYLPTAKSILAFSLLAKAAFYTKDMPSDDSRSENPNVAYFLDVCNILDLSHHYAYRSLRKLYSVLLIPPPEKAHDSGVQFRHVSFADFLTDESRSKEYYISLNNELLKIWQGYCRIAKQSMYQPGRITLAWEPVNSLISGTDLERRLGRRARLKWLELLTEFFHDNPSCKCRLEYRFLPDISETVTVLRDLSPPHRQYSA</sequence>
<dbReference type="Gene3D" id="3.40.50.300">
    <property type="entry name" value="P-loop containing nucleotide triphosphate hydrolases"/>
    <property type="match status" value="1"/>
</dbReference>
<gene>
    <name evidence="4" type="ORF">NP233_g12732</name>
</gene>
<dbReference type="InterPro" id="IPR029063">
    <property type="entry name" value="SAM-dependent_MTases_sf"/>
</dbReference>
<protein>
    <recommendedName>
        <fullName evidence="3">NACHT domain-containing protein</fullName>
    </recommendedName>
</protein>
<keyword evidence="1" id="KW-0677">Repeat</keyword>
<evidence type="ECO:0000313" key="5">
    <source>
        <dbReference type="Proteomes" id="UP001213000"/>
    </source>
</evidence>
<dbReference type="SUPFAM" id="SSF53335">
    <property type="entry name" value="S-adenosyl-L-methionine-dependent methyltransferases"/>
    <property type="match status" value="1"/>
</dbReference>
<organism evidence="4 5">
    <name type="scientific">Leucocoprinus birnbaumii</name>
    <dbReference type="NCBI Taxonomy" id="56174"/>
    <lineage>
        <taxon>Eukaryota</taxon>
        <taxon>Fungi</taxon>
        <taxon>Dikarya</taxon>
        <taxon>Basidiomycota</taxon>
        <taxon>Agaricomycotina</taxon>
        <taxon>Agaricomycetes</taxon>
        <taxon>Agaricomycetidae</taxon>
        <taxon>Agaricales</taxon>
        <taxon>Agaricineae</taxon>
        <taxon>Agaricaceae</taxon>
        <taxon>Leucocoprinus</taxon>
    </lineage>
</organism>
<dbReference type="PROSITE" id="PS50837">
    <property type="entry name" value="NACHT"/>
    <property type="match status" value="1"/>
</dbReference>
<dbReference type="Pfam" id="PF10294">
    <property type="entry name" value="Methyltransf_16"/>
    <property type="match status" value="1"/>
</dbReference>
<dbReference type="InterPro" id="IPR056884">
    <property type="entry name" value="NPHP3-like_N"/>
</dbReference>
<evidence type="ECO:0000256" key="2">
    <source>
        <dbReference type="SAM" id="MobiDB-lite"/>
    </source>
</evidence>
<dbReference type="PANTHER" id="PTHR14614">
    <property type="entry name" value="HEPATOCELLULAR CARCINOMA-ASSOCIATED ANTIGEN"/>
    <property type="match status" value="1"/>
</dbReference>
<dbReference type="InterPro" id="IPR019410">
    <property type="entry name" value="Methyltransf_16"/>
</dbReference>
<feature type="region of interest" description="Disordered" evidence="2">
    <location>
        <begin position="355"/>
        <end position="382"/>
    </location>
</feature>
<proteinExistence type="predicted"/>
<comment type="caution">
    <text evidence="4">The sequence shown here is derived from an EMBL/GenBank/DDBJ whole genome shotgun (WGS) entry which is preliminary data.</text>
</comment>
<dbReference type="Gene3D" id="3.40.50.150">
    <property type="entry name" value="Vaccinia Virus protein VP39"/>
    <property type="match status" value="1"/>
</dbReference>
<dbReference type="GO" id="GO:0008757">
    <property type="term" value="F:S-adenosylmethionine-dependent methyltransferase activity"/>
    <property type="evidence" value="ECO:0007669"/>
    <property type="project" value="UniProtKB-ARBA"/>
</dbReference>
<dbReference type="InterPro" id="IPR027417">
    <property type="entry name" value="P-loop_NTPase"/>
</dbReference>
<dbReference type="GO" id="GO:0032991">
    <property type="term" value="C:protein-containing complex"/>
    <property type="evidence" value="ECO:0007669"/>
    <property type="project" value="TreeGrafter"/>
</dbReference>
<keyword evidence="5" id="KW-1185">Reference proteome</keyword>
<accession>A0AAD5YMS1</accession>
<dbReference type="Proteomes" id="UP001213000">
    <property type="component" value="Unassembled WGS sequence"/>
</dbReference>
<feature type="domain" description="NACHT" evidence="3">
    <location>
        <begin position="533"/>
        <end position="680"/>
    </location>
</feature>
<dbReference type="AlphaFoldDB" id="A0AAD5YMS1"/>
<dbReference type="SUPFAM" id="SSF52540">
    <property type="entry name" value="P-loop containing nucleoside triphosphate hydrolases"/>
    <property type="match status" value="1"/>
</dbReference>
<evidence type="ECO:0000256" key="1">
    <source>
        <dbReference type="ARBA" id="ARBA00022737"/>
    </source>
</evidence>
<feature type="region of interest" description="Disordered" evidence="2">
    <location>
        <begin position="67"/>
        <end position="90"/>
    </location>
</feature>
<feature type="compositionally biased region" description="Polar residues" evidence="2">
    <location>
        <begin position="357"/>
        <end position="382"/>
    </location>
</feature>